<feature type="region of interest" description="Disordered" evidence="1">
    <location>
        <begin position="1"/>
        <end position="39"/>
    </location>
</feature>
<evidence type="ECO:0000313" key="3">
    <source>
        <dbReference type="EMBL" id="GAA5196950.1"/>
    </source>
</evidence>
<keyword evidence="2" id="KW-0812">Transmembrane</keyword>
<feature type="region of interest" description="Disordered" evidence="1">
    <location>
        <begin position="382"/>
        <end position="449"/>
    </location>
</feature>
<feature type="transmembrane region" description="Helical" evidence="2">
    <location>
        <begin position="231"/>
        <end position="250"/>
    </location>
</feature>
<accession>A0ABP9SKU0</accession>
<comment type="caution">
    <text evidence="3">The sequence shown here is derived from an EMBL/GenBank/DDBJ whole genome shotgun (WGS) entry which is preliminary data.</text>
</comment>
<feature type="transmembrane region" description="Helical" evidence="2">
    <location>
        <begin position="271"/>
        <end position="296"/>
    </location>
</feature>
<evidence type="ECO:0000256" key="1">
    <source>
        <dbReference type="SAM" id="MobiDB-lite"/>
    </source>
</evidence>
<feature type="transmembrane region" description="Helical" evidence="2">
    <location>
        <begin position="333"/>
        <end position="351"/>
    </location>
</feature>
<dbReference type="PANTHER" id="PTHR32196">
    <property type="entry name" value="ABC TRANSPORTER PERMEASE PROTEIN YPHD-RELATED-RELATED"/>
    <property type="match status" value="1"/>
</dbReference>
<feature type="transmembrane region" description="Helical" evidence="2">
    <location>
        <begin position="173"/>
        <end position="194"/>
    </location>
</feature>
<dbReference type="RefSeq" id="WP_345636491.1">
    <property type="nucleotide sequence ID" value="NZ_BAABJQ010000028.1"/>
</dbReference>
<sequence length="449" mass="46089">MTYGDQGSKFRGEGFRDEPDFRADTGSTPTYQPGGYSVDDFARSTSAAAEGTGTLNLERRPVTPAELDGVFDDPEHGDPGMDRMGVHLIWELVLLLATVGMAVYFEQTHRAQISGTPLHGMLINASVLGFLAIGVGLSLRAGVVNLAAGSTASAAALFFASHSDRGLLPTAGVTLLLAAGVGAVIGLAVVALHVPAWAASLAGALGVTVWINQHGAAAEVTTTYHPATQAYYWYGGFAALALLGGILGLVKPIRRGIARFRPVGDPALRRGAVTGVIAFLAIVGSSVLAGLAGVLFALSSTSVAPTNGFLTTGLAVGAALAAGTSAFGRRGGILGTVLTASLITLVIAYSDAAKLRISSYAVAAVAVGIGLAVTRLVESFGRPRPTHPAEPEAQAQEWEPDARDGDARGLDASTQGWSDSRKGGWGSQLPGRSTDDTWGGASDERWGVK</sequence>
<keyword evidence="2" id="KW-1133">Transmembrane helix</keyword>
<organism evidence="3 4">
    <name type="scientific">Rugosimonospora acidiphila</name>
    <dbReference type="NCBI Taxonomy" id="556531"/>
    <lineage>
        <taxon>Bacteria</taxon>
        <taxon>Bacillati</taxon>
        <taxon>Actinomycetota</taxon>
        <taxon>Actinomycetes</taxon>
        <taxon>Micromonosporales</taxon>
        <taxon>Micromonosporaceae</taxon>
        <taxon>Rugosimonospora</taxon>
    </lineage>
</organism>
<feature type="transmembrane region" description="Helical" evidence="2">
    <location>
        <begin position="357"/>
        <end position="377"/>
    </location>
</feature>
<protein>
    <recommendedName>
        <fullName evidence="5">ABC transporter permease</fullName>
    </recommendedName>
</protein>
<keyword evidence="2" id="KW-0472">Membrane</keyword>
<dbReference type="Proteomes" id="UP001501570">
    <property type="component" value="Unassembled WGS sequence"/>
</dbReference>
<feature type="transmembrane region" description="Helical" evidence="2">
    <location>
        <begin position="308"/>
        <end position="326"/>
    </location>
</feature>
<gene>
    <name evidence="3" type="ORF">GCM10023322_67070</name>
</gene>
<keyword evidence="4" id="KW-1185">Reference proteome</keyword>
<dbReference type="EMBL" id="BAABJQ010000028">
    <property type="protein sequence ID" value="GAA5196950.1"/>
    <property type="molecule type" value="Genomic_DNA"/>
</dbReference>
<proteinExistence type="predicted"/>
<feature type="compositionally biased region" description="Basic and acidic residues" evidence="1">
    <location>
        <begin position="8"/>
        <end position="23"/>
    </location>
</feature>
<reference evidence="4" key="1">
    <citation type="journal article" date="2019" name="Int. J. Syst. Evol. Microbiol.">
        <title>The Global Catalogue of Microorganisms (GCM) 10K type strain sequencing project: providing services to taxonomists for standard genome sequencing and annotation.</title>
        <authorList>
            <consortium name="The Broad Institute Genomics Platform"/>
            <consortium name="The Broad Institute Genome Sequencing Center for Infectious Disease"/>
            <person name="Wu L."/>
            <person name="Ma J."/>
        </authorList>
    </citation>
    <scope>NUCLEOTIDE SEQUENCE [LARGE SCALE GENOMIC DNA]</scope>
    <source>
        <strain evidence="4">JCM 18304</strain>
    </source>
</reference>
<evidence type="ECO:0000313" key="4">
    <source>
        <dbReference type="Proteomes" id="UP001501570"/>
    </source>
</evidence>
<name>A0ABP9SKU0_9ACTN</name>
<evidence type="ECO:0008006" key="5">
    <source>
        <dbReference type="Google" id="ProtNLM"/>
    </source>
</evidence>
<feature type="transmembrane region" description="Helical" evidence="2">
    <location>
        <begin position="117"/>
        <end position="137"/>
    </location>
</feature>
<feature type="transmembrane region" description="Helical" evidence="2">
    <location>
        <begin position="88"/>
        <end position="105"/>
    </location>
</feature>
<feature type="transmembrane region" description="Helical" evidence="2">
    <location>
        <begin position="143"/>
        <end position="161"/>
    </location>
</feature>
<feature type="compositionally biased region" description="Basic and acidic residues" evidence="1">
    <location>
        <begin position="400"/>
        <end position="409"/>
    </location>
</feature>
<evidence type="ECO:0000256" key="2">
    <source>
        <dbReference type="SAM" id="Phobius"/>
    </source>
</evidence>